<feature type="domain" description="Amine oxidase" evidence="2">
    <location>
        <begin position="92"/>
        <end position="147"/>
    </location>
</feature>
<dbReference type="SUPFAM" id="SSF54373">
    <property type="entry name" value="FAD-linked reductases, C-terminal domain"/>
    <property type="match status" value="1"/>
</dbReference>
<reference evidence="3 4" key="1">
    <citation type="journal article" date="2015" name="Plant Cell">
        <title>Oil accumulation by the oleaginous diatom Fistulifera solaris as revealed by the genome and transcriptome.</title>
        <authorList>
            <person name="Tanaka T."/>
            <person name="Maeda Y."/>
            <person name="Veluchamy A."/>
            <person name="Tanaka M."/>
            <person name="Abida H."/>
            <person name="Marechal E."/>
            <person name="Bowler C."/>
            <person name="Muto M."/>
            <person name="Sunaga Y."/>
            <person name="Tanaka M."/>
            <person name="Yoshino T."/>
            <person name="Taniguchi T."/>
            <person name="Fukuda Y."/>
            <person name="Nemoto M."/>
            <person name="Matsumoto M."/>
            <person name="Wong P.S."/>
            <person name="Aburatani S."/>
            <person name="Fujibuchi W."/>
        </authorList>
    </citation>
    <scope>NUCLEOTIDE SEQUENCE [LARGE SCALE GENOMIC DNA]</scope>
    <source>
        <strain evidence="3 4">JPCC DA0580</strain>
    </source>
</reference>
<organism evidence="3 4">
    <name type="scientific">Fistulifera solaris</name>
    <name type="common">Oleaginous diatom</name>
    <dbReference type="NCBI Taxonomy" id="1519565"/>
    <lineage>
        <taxon>Eukaryota</taxon>
        <taxon>Sar</taxon>
        <taxon>Stramenopiles</taxon>
        <taxon>Ochrophyta</taxon>
        <taxon>Bacillariophyta</taxon>
        <taxon>Bacillariophyceae</taxon>
        <taxon>Bacillariophycidae</taxon>
        <taxon>Naviculales</taxon>
        <taxon>Naviculaceae</taxon>
        <taxon>Fistulifera</taxon>
    </lineage>
</organism>
<proteinExistence type="predicted"/>
<dbReference type="Gene3D" id="3.50.50.60">
    <property type="entry name" value="FAD/NAD(P)-binding domain"/>
    <property type="match status" value="2"/>
</dbReference>
<feature type="domain" description="Amine oxidase" evidence="2">
    <location>
        <begin position="208"/>
        <end position="428"/>
    </location>
</feature>
<dbReference type="InterPro" id="IPR002937">
    <property type="entry name" value="Amino_oxidase"/>
</dbReference>
<evidence type="ECO:0000313" key="4">
    <source>
        <dbReference type="Proteomes" id="UP000198406"/>
    </source>
</evidence>
<dbReference type="SUPFAM" id="SSF51905">
    <property type="entry name" value="FAD/NAD(P)-binding domain"/>
    <property type="match status" value="1"/>
</dbReference>
<gene>
    <name evidence="3" type="ORF">FisN_18Lh178</name>
</gene>
<sequence length="432" mass="49957">MLTQAQLSCRQADRQRHDLNKNDTKYWGVIHLTSLDLSKPPICLMYLPFLLVLWCTFDAFIWKNGRYSEVPPLELDSTDYEGSIIIIGAGPAGISAAYTLEYFGFRNYQILEAKEEIGGRVQEMDDFIDIPLDLGAEWIHTHPRILQDMILFNDTVTEETIVYRPERYRQVLGDRVKVPLPLRWLFYREWKFKSTTWKSYLNDYMHTYVQDRVQLNTPVTTIDYTGAKIQVTTAAGDTLEADKVILAVPPTMLKNGRIEYVPDLPTAKTTEIDKVVPYEGFKIWFEFDEQFYKDYTILDSYRIYFDGVFEKPTGRNVLTMLSAGGAETSDLIKLSDEELFEFHMNELDTIFRGKASEHYIQHRVQNWSKEPFIEESWEAGYTPPFHQGTILQPVDDKIYFAGAYLNEPHFASVHGAILSGRQVAQKVLLDAT</sequence>
<dbReference type="InterPro" id="IPR050281">
    <property type="entry name" value="Flavin_monoamine_oxidase"/>
</dbReference>
<evidence type="ECO:0000313" key="3">
    <source>
        <dbReference type="EMBL" id="GAX17531.1"/>
    </source>
</evidence>
<dbReference type="InParanoid" id="A0A1Z5JUV4"/>
<accession>A0A1Z5JUV4</accession>
<evidence type="ECO:0000256" key="1">
    <source>
        <dbReference type="SAM" id="Phobius"/>
    </source>
</evidence>
<dbReference type="Gene3D" id="3.90.660.10">
    <property type="match status" value="1"/>
</dbReference>
<keyword evidence="1" id="KW-0472">Membrane</keyword>
<dbReference type="OrthoDB" id="47919at2759"/>
<dbReference type="PANTHER" id="PTHR10742">
    <property type="entry name" value="FLAVIN MONOAMINE OXIDASE"/>
    <property type="match status" value="1"/>
</dbReference>
<protein>
    <recommendedName>
        <fullName evidence="2">Amine oxidase domain-containing protein</fullName>
    </recommendedName>
</protein>
<feature type="transmembrane region" description="Helical" evidence="1">
    <location>
        <begin position="82"/>
        <end position="100"/>
    </location>
</feature>
<evidence type="ECO:0000259" key="2">
    <source>
        <dbReference type="Pfam" id="PF01593"/>
    </source>
</evidence>
<keyword evidence="1" id="KW-1133">Transmembrane helix</keyword>
<keyword evidence="4" id="KW-1185">Reference proteome</keyword>
<feature type="transmembrane region" description="Helical" evidence="1">
    <location>
        <begin position="43"/>
        <end position="62"/>
    </location>
</feature>
<keyword evidence="1" id="KW-0812">Transmembrane</keyword>
<dbReference type="Proteomes" id="UP000198406">
    <property type="component" value="Unassembled WGS sequence"/>
</dbReference>
<dbReference type="InterPro" id="IPR036188">
    <property type="entry name" value="FAD/NAD-bd_sf"/>
</dbReference>
<comment type="caution">
    <text evidence="3">The sequence shown here is derived from an EMBL/GenBank/DDBJ whole genome shotgun (WGS) entry which is preliminary data.</text>
</comment>
<dbReference type="PANTHER" id="PTHR10742:SF410">
    <property type="entry name" value="LYSINE-SPECIFIC HISTONE DEMETHYLASE 2"/>
    <property type="match status" value="1"/>
</dbReference>
<name>A0A1Z5JUV4_FISSO</name>
<dbReference type="EMBL" id="BDSP01000118">
    <property type="protein sequence ID" value="GAX17531.1"/>
    <property type="molecule type" value="Genomic_DNA"/>
</dbReference>
<dbReference type="Pfam" id="PF01593">
    <property type="entry name" value="Amino_oxidase"/>
    <property type="match status" value="2"/>
</dbReference>
<dbReference type="GO" id="GO:0016491">
    <property type="term" value="F:oxidoreductase activity"/>
    <property type="evidence" value="ECO:0007669"/>
    <property type="project" value="InterPro"/>
</dbReference>
<dbReference type="AlphaFoldDB" id="A0A1Z5JUV4"/>